<name>A0A2V4C283_9FLAO</name>
<evidence type="ECO:0000313" key="2">
    <source>
        <dbReference type="EMBL" id="PXY40334.1"/>
    </source>
</evidence>
<reference evidence="2 3" key="1">
    <citation type="submission" date="2018-05" db="EMBL/GenBank/DDBJ databases">
        <title>Flavobacterium sp. strain IMCC34759, incomplete genome.</title>
        <authorList>
            <person name="Joung Y."/>
            <person name="Cho J."/>
        </authorList>
    </citation>
    <scope>NUCLEOTIDE SEQUENCE [LARGE SCALE GENOMIC DNA]</scope>
    <source>
        <strain evidence="2 3">IMCC34759</strain>
    </source>
</reference>
<evidence type="ECO:0000313" key="3">
    <source>
        <dbReference type="Proteomes" id="UP000247903"/>
    </source>
</evidence>
<proteinExistence type="predicted"/>
<dbReference type="Proteomes" id="UP000247903">
    <property type="component" value="Unassembled WGS sequence"/>
</dbReference>
<organism evidence="2 3">
    <name type="scientific">Flavobacterium cheongpyeongense</name>
    <dbReference type="NCBI Taxonomy" id="2212651"/>
    <lineage>
        <taxon>Bacteria</taxon>
        <taxon>Pseudomonadati</taxon>
        <taxon>Bacteroidota</taxon>
        <taxon>Flavobacteriia</taxon>
        <taxon>Flavobacteriales</taxon>
        <taxon>Flavobacteriaceae</taxon>
        <taxon>Flavobacterium</taxon>
    </lineage>
</organism>
<keyword evidence="1" id="KW-1133">Transmembrane helix</keyword>
<comment type="caution">
    <text evidence="2">The sequence shown here is derived from an EMBL/GenBank/DDBJ whole genome shotgun (WGS) entry which is preliminary data.</text>
</comment>
<protein>
    <submittedName>
        <fullName evidence="2">Uncharacterized protein</fullName>
    </submittedName>
</protein>
<evidence type="ECO:0000256" key="1">
    <source>
        <dbReference type="SAM" id="Phobius"/>
    </source>
</evidence>
<feature type="transmembrane region" description="Helical" evidence="1">
    <location>
        <begin position="32"/>
        <end position="52"/>
    </location>
</feature>
<gene>
    <name evidence="2" type="ORF">DMB65_13495</name>
</gene>
<sequence>MERKKTFAYIQVGGNVARREPKNNTKMKIKSLLLITILTIFCGCSSSFVQVFETNTENKNIINEDSYIYENDSIKITYNFWEDNGKMSFIVYNKLKKPLYIDWKKSSYISNTVKINYWEDITTTNSVEARQTIIDNKKFNTGFNIRKYYLANSIGVS</sequence>
<dbReference type="EMBL" id="QJHK01000011">
    <property type="protein sequence ID" value="PXY40334.1"/>
    <property type="molecule type" value="Genomic_DNA"/>
</dbReference>
<keyword evidence="3" id="KW-1185">Reference proteome</keyword>
<keyword evidence="1" id="KW-0812">Transmembrane</keyword>
<dbReference type="AlphaFoldDB" id="A0A2V4C283"/>
<accession>A0A2V4C283</accession>
<keyword evidence="1" id="KW-0472">Membrane</keyword>